<dbReference type="Gene3D" id="1.20.1740.10">
    <property type="entry name" value="Amino acid/polyamine transporter I"/>
    <property type="match status" value="1"/>
</dbReference>
<comment type="subcellular location">
    <subcellularLocation>
        <location evidence="1 9">Cell membrane</location>
        <topology evidence="1 9">Multi-pass membrane protein</topology>
    </subcellularLocation>
</comment>
<keyword evidence="5 9" id="KW-0812">Transmembrane</keyword>
<evidence type="ECO:0000256" key="1">
    <source>
        <dbReference type="ARBA" id="ARBA00004651"/>
    </source>
</evidence>
<proteinExistence type="inferred from homology"/>
<dbReference type="PANTHER" id="PTHR30330:SF3">
    <property type="entry name" value="TRANSCRIPTIONAL REGULATOR, LRP FAMILY"/>
    <property type="match status" value="1"/>
</dbReference>
<feature type="transmembrane region" description="Helical" evidence="9">
    <location>
        <begin position="212"/>
        <end position="232"/>
    </location>
</feature>
<reference evidence="10 11" key="1">
    <citation type="submission" date="2016-10" db="EMBL/GenBank/DDBJ databases">
        <authorList>
            <person name="de Groot N.N."/>
        </authorList>
    </citation>
    <scope>NUCLEOTIDE SEQUENCE [LARGE SCALE GENOMIC DNA]</scope>
    <source>
        <strain evidence="10 11">L 420-91</strain>
    </source>
</reference>
<feature type="transmembrane region" description="Helical" evidence="9">
    <location>
        <begin position="20"/>
        <end position="43"/>
    </location>
</feature>
<feature type="transmembrane region" description="Helical" evidence="9">
    <location>
        <begin position="306"/>
        <end position="327"/>
    </location>
</feature>
<dbReference type="PANTHER" id="PTHR30330">
    <property type="entry name" value="AGSS FAMILY TRANSPORTER, SODIUM-ALANINE"/>
    <property type="match status" value="1"/>
</dbReference>
<dbReference type="Proteomes" id="UP000198956">
    <property type="component" value="Unassembled WGS sequence"/>
</dbReference>
<name>A0A1G8AJK3_ANETH</name>
<evidence type="ECO:0000313" key="11">
    <source>
        <dbReference type="Proteomes" id="UP000198956"/>
    </source>
</evidence>
<keyword evidence="7 9" id="KW-1133">Transmembrane helix</keyword>
<dbReference type="GO" id="GO:0005886">
    <property type="term" value="C:plasma membrane"/>
    <property type="evidence" value="ECO:0007669"/>
    <property type="project" value="UniProtKB-SubCell"/>
</dbReference>
<evidence type="ECO:0000256" key="3">
    <source>
        <dbReference type="ARBA" id="ARBA00022448"/>
    </source>
</evidence>
<evidence type="ECO:0000256" key="4">
    <source>
        <dbReference type="ARBA" id="ARBA00022475"/>
    </source>
</evidence>
<dbReference type="FunFam" id="1.20.1740.10:FF:000004">
    <property type="entry name" value="Sodium:alanine symporter family protein"/>
    <property type="match status" value="1"/>
</dbReference>
<dbReference type="PRINTS" id="PR00175">
    <property type="entry name" value="NAALASMPORT"/>
</dbReference>
<dbReference type="OrthoDB" id="9804874at2"/>
<dbReference type="RefSeq" id="WP_057897277.1">
    <property type="nucleotide sequence ID" value="NZ_FNDE01000016.1"/>
</dbReference>
<keyword evidence="3 9" id="KW-0813">Transport</keyword>
<feature type="transmembrane region" description="Helical" evidence="9">
    <location>
        <begin position="238"/>
        <end position="265"/>
    </location>
</feature>
<keyword evidence="4 9" id="KW-1003">Cell membrane</keyword>
<evidence type="ECO:0000313" key="10">
    <source>
        <dbReference type="EMBL" id="SDH21013.1"/>
    </source>
</evidence>
<dbReference type="InterPro" id="IPR001463">
    <property type="entry name" value="Na/Ala_symport"/>
</dbReference>
<keyword evidence="8 9" id="KW-0472">Membrane</keyword>
<dbReference type="PROSITE" id="PS00873">
    <property type="entry name" value="NA_ALANINE_SYMP"/>
    <property type="match status" value="1"/>
</dbReference>
<dbReference type="AlphaFoldDB" id="A0A1G8AJK3"/>
<accession>A0A1G8AJK3</accession>
<dbReference type="NCBIfam" id="TIGR00835">
    <property type="entry name" value="agcS"/>
    <property type="match status" value="1"/>
</dbReference>
<evidence type="ECO:0000256" key="8">
    <source>
        <dbReference type="ARBA" id="ARBA00023136"/>
    </source>
</evidence>
<feature type="transmembrane region" description="Helical" evidence="9">
    <location>
        <begin position="143"/>
        <end position="161"/>
    </location>
</feature>
<feature type="transmembrane region" description="Helical" evidence="9">
    <location>
        <begin position="64"/>
        <end position="93"/>
    </location>
</feature>
<feature type="transmembrane region" description="Helical" evidence="9">
    <location>
        <begin position="181"/>
        <end position="200"/>
    </location>
</feature>
<feature type="transmembrane region" description="Helical" evidence="9">
    <location>
        <begin position="99"/>
        <end position="122"/>
    </location>
</feature>
<organism evidence="10 11">
    <name type="scientific">Aneurinibacillus thermoaerophilus</name>
    <dbReference type="NCBI Taxonomy" id="143495"/>
    <lineage>
        <taxon>Bacteria</taxon>
        <taxon>Bacillati</taxon>
        <taxon>Bacillota</taxon>
        <taxon>Bacilli</taxon>
        <taxon>Bacillales</taxon>
        <taxon>Paenibacillaceae</taxon>
        <taxon>Aneurinibacillus group</taxon>
        <taxon>Aneurinibacillus</taxon>
    </lineage>
</organism>
<keyword evidence="6 9" id="KW-0769">Symport</keyword>
<dbReference type="Pfam" id="PF01235">
    <property type="entry name" value="Na_Ala_symp"/>
    <property type="match status" value="1"/>
</dbReference>
<protein>
    <submittedName>
        <fullName evidence="10">Alanine or glycine:cation symporter, AGCS family</fullName>
    </submittedName>
</protein>
<feature type="transmembrane region" description="Helical" evidence="9">
    <location>
        <begin position="393"/>
        <end position="411"/>
    </location>
</feature>
<evidence type="ECO:0000256" key="5">
    <source>
        <dbReference type="ARBA" id="ARBA00022692"/>
    </source>
</evidence>
<gene>
    <name evidence="10" type="ORF">SAMN04489735_101626</name>
</gene>
<evidence type="ECO:0000256" key="6">
    <source>
        <dbReference type="ARBA" id="ARBA00022847"/>
    </source>
</evidence>
<feature type="transmembrane region" description="Helical" evidence="9">
    <location>
        <begin position="347"/>
        <end position="373"/>
    </location>
</feature>
<comment type="similarity">
    <text evidence="2 9">Belongs to the alanine or glycine:cation symporter (AGCS) (TC 2.A.25) family.</text>
</comment>
<feature type="transmembrane region" description="Helical" evidence="9">
    <location>
        <begin position="417"/>
        <end position="439"/>
    </location>
</feature>
<dbReference type="GO" id="GO:0005283">
    <property type="term" value="F:amino acid:sodium symporter activity"/>
    <property type="evidence" value="ECO:0007669"/>
    <property type="project" value="InterPro"/>
</dbReference>
<evidence type="ECO:0000256" key="7">
    <source>
        <dbReference type="ARBA" id="ARBA00022989"/>
    </source>
</evidence>
<sequence length="466" mass="50823">MKSVTEIIGAVTEWIWGLPMILLLLCGGLFLTFRLGFFQIRYLPHILRQTFGKMFKKSDEPGSVTPFQAATSALASTVGAANIVGVPVAIVLGGPGAVFWMWIVSFIGMATKYSEVVLGVKYRQKNAEGDWVGGPMYYIEKGLRWRFVAWLFAFGLMLEIAASTMVQTNSISTLVKNSFDVPLWATGIGVMAVVTLATYGGIRRIGQVTEKLVPLMVSIYLIGALLVLIYNAKHIPEAFALIFTHAFIPISAVGGFAGAGIAAAIRWGLARGIYSNEAGMGTAPIAHASAKTDHPAKQGMWGIFEVIVDTMIICTMTALIVLTSGTWKTLKAEQASSMVAEAFGQIFGPSLANMLLSIVLFLFVISTVIVIVYYGEKQAEYLFGTAFSKIMRLVYIGAIMVGAVGGLQFIWQFLDLLLALIVVPNLIAVLFLSGEVRAITRDYFTKLNRPRNKKAEEERQMIKEAQ</sequence>
<dbReference type="EMBL" id="FNDE01000016">
    <property type="protein sequence ID" value="SDH21013.1"/>
    <property type="molecule type" value="Genomic_DNA"/>
</dbReference>
<evidence type="ECO:0000256" key="9">
    <source>
        <dbReference type="RuleBase" id="RU363064"/>
    </source>
</evidence>
<evidence type="ECO:0000256" key="2">
    <source>
        <dbReference type="ARBA" id="ARBA00009261"/>
    </source>
</evidence>